<evidence type="ECO:0000313" key="3">
    <source>
        <dbReference type="Proteomes" id="UP000265520"/>
    </source>
</evidence>
<dbReference type="EMBL" id="LXQA010190503">
    <property type="protein sequence ID" value="MCI31840.1"/>
    <property type="molecule type" value="Genomic_DNA"/>
</dbReference>
<organism evidence="2 3">
    <name type="scientific">Trifolium medium</name>
    <dbReference type="NCBI Taxonomy" id="97028"/>
    <lineage>
        <taxon>Eukaryota</taxon>
        <taxon>Viridiplantae</taxon>
        <taxon>Streptophyta</taxon>
        <taxon>Embryophyta</taxon>
        <taxon>Tracheophyta</taxon>
        <taxon>Spermatophyta</taxon>
        <taxon>Magnoliopsida</taxon>
        <taxon>eudicotyledons</taxon>
        <taxon>Gunneridae</taxon>
        <taxon>Pentapetalae</taxon>
        <taxon>rosids</taxon>
        <taxon>fabids</taxon>
        <taxon>Fabales</taxon>
        <taxon>Fabaceae</taxon>
        <taxon>Papilionoideae</taxon>
        <taxon>50 kb inversion clade</taxon>
        <taxon>NPAAA clade</taxon>
        <taxon>Hologalegina</taxon>
        <taxon>IRL clade</taxon>
        <taxon>Trifolieae</taxon>
        <taxon>Trifolium</taxon>
    </lineage>
</organism>
<feature type="non-terminal residue" evidence="2">
    <location>
        <position position="41"/>
    </location>
</feature>
<proteinExistence type="predicted"/>
<protein>
    <submittedName>
        <fullName evidence="2">Uncharacterized protein</fullName>
    </submittedName>
</protein>
<keyword evidence="3" id="KW-1185">Reference proteome</keyword>
<feature type="region of interest" description="Disordered" evidence="1">
    <location>
        <begin position="1"/>
        <end position="41"/>
    </location>
</feature>
<comment type="caution">
    <text evidence="2">The sequence shown here is derived from an EMBL/GenBank/DDBJ whole genome shotgun (WGS) entry which is preliminary data.</text>
</comment>
<sequence>MGRKKQPVESLPVEEPSKKQKHSKGSKSKSGPGSSSHAAQH</sequence>
<feature type="compositionally biased region" description="Low complexity" evidence="1">
    <location>
        <begin position="28"/>
        <end position="41"/>
    </location>
</feature>
<reference evidence="2 3" key="1">
    <citation type="journal article" date="2018" name="Front. Plant Sci.">
        <title>Red Clover (Trifolium pratense) and Zigzag Clover (T. medium) - A Picture of Genomic Similarities and Differences.</title>
        <authorList>
            <person name="Dluhosova J."/>
            <person name="Istvanek J."/>
            <person name="Nedelnik J."/>
            <person name="Repkova J."/>
        </authorList>
    </citation>
    <scope>NUCLEOTIDE SEQUENCE [LARGE SCALE GENOMIC DNA]</scope>
    <source>
        <strain evidence="3">cv. 10/8</strain>
        <tissue evidence="2">Leaf</tissue>
    </source>
</reference>
<dbReference type="AlphaFoldDB" id="A0A392R7T0"/>
<accession>A0A392R7T0</accession>
<evidence type="ECO:0000313" key="2">
    <source>
        <dbReference type="EMBL" id="MCI31840.1"/>
    </source>
</evidence>
<name>A0A392R7T0_9FABA</name>
<dbReference type="Proteomes" id="UP000265520">
    <property type="component" value="Unassembled WGS sequence"/>
</dbReference>
<evidence type="ECO:0000256" key="1">
    <source>
        <dbReference type="SAM" id="MobiDB-lite"/>
    </source>
</evidence>